<dbReference type="InterPro" id="IPR039707">
    <property type="entry name" value="MPEG1"/>
</dbReference>
<dbReference type="SMART" id="SM00457">
    <property type="entry name" value="MACPF"/>
    <property type="match status" value="1"/>
</dbReference>
<dbReference type="PROSITE" id="PS51412">
    <property type="entry name" value="MACPF_2"/>
    <property type="match status" value="1"/>
</dbReference>
<keyword evidence="2" id="KW-0472">Membrane</keyword>
<reference evidence="5 6" key="1">
    <citation type="submission" date="2018-04" db="EMBL/GenBank/DDBJ databases">
        <title>The genome of golden apple snail Pomacea canaliculata provides insight into stress tolerance and invasive adaptation.</title>
        <authorList>
            <person name="Liu C."/>
            <person name="Liu B."/>
            <person name="Ren Y."/>
            <person name="Zhang Y."/>
            <person name="Wang H."/>
            <person name="Li S."/>
            <person name="Jiang F."/>
            <person name="Yin L."/>
            <person name="Zhang G."/>
            <person name="Qian W."/>
            <person name="Fan W."/>
        </authorList>
    </citation>
    <scope>NUCLEOTIDE SEQUENCE [LARGE SCALE GENOMIC DNA]</scope>
    <source>
        <strain evidence="5">SZHN2017</strain>
        <tissue evidence="5">Muscle</tissue>
    </source>
</reference>
<evidence type="ECO:0000313" key="6">
    <source>
        <dbReference type="Proteomes" id="UP000245119"/>
    </source>
</evidence>
<keyword evidence="3" id="KW-0732">Signal</keyword>
<feature type="region of interest" description="Disordered" evidence="1">
    <location>
        <begin position="608"/>
        <end position="633"/>
    </location>
</feature>
<feature type="signal peptide" evidence="3">
    <location>
        <begin position="1"/>
        <end position="26"/>
    </location>
</feature>
<sequence>MHVLSTFLLAIGIASVLCLLPVLTAGSPITEDVGDNRDEDKIVTSHYPVGDARRCLQESAQNYFRMERFEVLPGNGWDNLQNEPQVQIVAFNYSQCRTTDDGRFLLPDTVTTVPIKSTDLQLFSDLISNTEEWTSVTSRSINLDAGLDNKFISISGKYSSEFTDMKSKMISDKTVVVRTEARYVRYSVHLQPDTPLHPTFRSHLLQVAAAHEREDEESARYLAELLVRDFGTHVITSVKAGAAIAQVDHLKEEWMKKNSEQKNEILASASFSLFKLNLSASVSFKSKTESSYQSGYLSQRTSSVVRTYGGPVYKPINFTINEWAEAADRDLVALDQTGDPLHYLITAAMLPECSASILSQLNPLTGSLSCPSGYQPVRIQEIGWCNIGMVSGNCNLCPICYISITTYWCTAWDSAKVVPSNHGYLFGGLYTSSVSNPVTGSPSCPSDFFALRVGYTRDLHVCVSADLEFGAKGAVPFAGFVSCLTGNPLAIPGDRMNSKGDEWPQRCPEGYSMHLATVDLDCQLNYCVLTRAMRGNVTPPLERPPFVPPPAGIFWDEKEINHTDDRSSQSLSPGAAAGIGVGVTLGIVLLVIIVYQLHGRCRRTQSRYSSMTEPVAAGASPPGYGASHVSSNL</sequence>
<dbReference type="Pfam" id="PF01823">
    <property type="entry name" value="MACPF"/>
    <property type="match status" value="1"/>
</dbReference>
<dbReference type="Proteomes" id="UP000245119">
    <property type="component" value="Linkage Group LG9"/>
</dbReference>
<evidence type="ECO:0000259" key="4">
    <source>
        <dbReference type="PROSITE" id="PS51412"/>
    </source>
</evidence>
<protein>
    <recommendedName>
        <fullName evidence="4">MACPF domain-containing protein</fullName>
    </recommendedName>
</protein>
<dbReference type="PANTHER" id="PTHR31463">
    <property type="entry name" value="MACROPHAGE-EXPRESSED GENE 1 PROTEIN"/>
    <property type="match status" value="1"/>
</dbReference>
<accession>A0A2T7NTI7</accession>
<dbReference type="GO" id="GO:0002250">
    <property type="term" value="P:adaptive immune response"/>
    <property type="evidence" value="ECO:0007669"/>
    <property type="project" value="UniProtKB-KW"/>
</dbReference>
<organism evidence="5 6">
    <name type="scientific">Pomacea canaliculata</name>
    <name type="common">Golden apple snail</name>
    <dbReference type="NCBI Taxonomy" id="400727"/>
    <lineage>
        <taxon>Eukaryota</taxon>
        <taxon>Metazoa</taxon>
        <taxon>Spiralia</taxon>
        <taxon>Lophotrochozoa</taxon>
        <taxon>Mollusca</taxon>
        <taxon>Gastropoda</taxon>
        <taxon>Caenogastropoda</taxon>
        <taxon>Architaenioglossa</taxon>
        <taxon>Ampullarioidea</taxon>
        <taxon>Ampullariidae</taxon>
        <taxon>Pomacea</taxon>
    </lineage>
</organism>
<evidence type="ECO:0000256" key="3">
    <source>
        <dbReference type="SAM" id="SignalP"/>
    </source>
</evidence>
<dbReference type="GO" id="GO:0045087">
    <property type="term" value="P:innate immune response"/>
    <property type="evidence" value="ECO:0007669"/>
    <property type="project" value="UniProtKB-KW"/>
</dbReference>
<comment type="caution">
    <text evidence="5">The sequence shown here is derived from an EMBL/GenBank/DDBJ whole genome shotgun (WGS) entry which is preliminary data.</text>
</comment>
<feature type="compositionally biased region" description="Low complexity" evidence="1">
    <location>
        <begin position="616"/>
        <end position="627"/>
    </location>
</feature>
<dbReference type="EMBL" id="PZQS01000009">
    <property type="protein sequence ID" value="PVD24456.1"/>
    <property type="molecule type" value="Genomic_DNA"/>
</dbReference>
<keyword evidence="2" id="KW-0812">Transmembrane</keyword>
<dbReference type="InterPro" id="IPR020864">
    <property type="entry name" value="MACPF"/>
</dbReference>
<name>A0A2T7NTI7_POMCA</name>
<evidence type="ECO:0000313" key="5">
    <source>
        <dbReference type="EMBL" id="PVD24456.1"/>
    </source>
</evidence>
<keyword evidence="2" id="KW-1133">Transmembrane helix</keyword>
<feature type="transmembrane region" description="Helical" evidence="2">
    <location>
        <begin position="575"/>
        <end position="597"/>
    </location>
</feature>
<proteinExistence type="predicted"/>
<gene>
    <name evidence="5" type="ORF">C0Q70_14939</name>
</gene>
<feature type="chain" id="PRO_5015638772" description="MACPF domain-containing protein" evidence="3">
    <location>
        <begin position="27"/>
        <end position="633"/>
    </location>
</feature>
<evidence type="ECO:0000256" key="2">
    <source>
        <dbReference type="SAM" id="Phobius"/>
    </source>
</evidence>
<feature type="domain" description="MACPF" evidence="4">
    <location>
        <begin position="48"/>
        <end position="375"/>
    </location>
</feature>
<evidence type="ECO:0000256" key="1">
    <source>
        <dbReference type="SAM" id="MobiDB-lite"/>
    </source>
</evidence>
<dbReference type="AlphaFoldDB" id="A0A2T7NTI7"/>
<dbReference type="PANTHER" id="PTHR31463:SF1">
    <property type="entry name" value="MACROPHAGE-EXPRESSED GENE 1 PROTEIN"/>
    <property type="match status" value="1"/>
</dbReference>
<keyword evidence="6" id="KW-1185">Reference proteome</keyword>
<dbReference type="OrthoDB" id="5950457at2759"/>
<dbReference type="GO" id="GO:0030670">
    <property type="term" value="C:phagocytic vesicle membrane"/>
    <property type="evidence" value="ECO:0007669"/>
    <property type="project" value="UniProtKB-SubCell"/>
</dbReference>